<name>A0A9D4XIP8_PEA</name>
<dbReference type="GO" id="GO:0008081">
    <property type="term" value="F:phosphoric diester hydrolase activity"/>
    <property type="evidence" value="ECO:0007669"/>
    <property type="project" value="InterPro"/>
</dbReference>
<proteinExistence type="predicted"/>
<evidence type="ECO:0000256" key="1">
    <source>
        <dbReference type="SAM" id="MobiDB-lite"/>
    </source>
</evidence>
<feature type="region of interest" description="Disordered" evidence="1">
    <location>
        <begin position="119"/>
        <end position="157"/>
    </location>
</feature>
<organism evidence="2 3">
    <name type="scientific">Pisum sativum</name>
    <name type="common">Garden pea</name>
    <name type="synonym">Lathyrus oleraceus</name>
    <dbReference type="NCBI Taxonomy" id="3888"/>
    <lineage>
        <taxon>Eukaryota</taxon>
        <taxon>Viridiplantae</taxon>
        <taxon>Streptophyta</taxon>
        <taxon>Embryophyta</taxon>
        <taxon>Tracheophyta</taxon>
        <taxon>Spermatophyta</taxon>
        <taxon>Magnoliopsida</taxon>
        <taxon>eudicotyledons</taxon>
        <taxon>Gunneridae</taxon>
        <taxon>Pentapetalae</taxon>
        <taxon>rosids</taxon>
        <taxon>fabids</taxon>
        <taxon>Fabales</taxon>
        <taxon>Fabaceae</taxon>
        <taxon>Papilionoideae</taxon>
        <taxon>50 kb inversion clade</taxon>
        <taxon>NPAAA clade</taxon>
        <taxon>Hologalegina</taxon>
        <taxon>IRL clade</taxon>
        <taxon>Fabeae</taxon>
        <taxon>Lathyrus</taxon>
    </lineage>
</organism>
<evidence type="ECO:0000313" key="2">
    <source>
        <dbReference type="EMBL" id="KAI5420882.1"/>
    </source>
</evidence>
<dbReference type="Proteomes" id="UP001058974">
    <property type="component" value="Chromosome 4"/>
</dbReference>
<dbReference type="PANTHER" id="PTHR13593">
    <property type="match status" value="1"/>
</dbReference>
<protein>
    <submittedName>
        <fullName evidence="2">Uncharacterized protein</fullName>
    </submittedName>
</protein>
<comment type="caution">
    <text evidence="2">The sequence shown here is derived from an EMBL/GenBank/DDBJ whole genome shotgun (WGS) entry which is preliminary data.</text>
</comment>
<dbReference type="SUPFAM" id="SSF51695">
    <property type="entry name" value="PLC-like phosphodiesterases"/>
    <property type="match status" value="1"/>
</dbReference>
<keyword evidence="3" id="KW-1185">Reference proteome</keyword>
<sequence>MKAVSCPNHAQSPSMNTTSRSLVLVNYFRNLPDKTQPCKDDSAPLFDMVNTCFQAAGKHWANFIPVDFYKRSDGGGAPEAVDVANGHLVCGCGNIASCKANMTFRSSFPVSKQQINSPAVASESFAHPNSSSDVYGQTGSSKARKEEASTSVQTNTF</sequence>
<dbReference type="Gramene" id="Psat04G0464400-T1">
    <property type="protein sequence ID" value="KAI5420882.1"/>
    <property type="gene ID" value="KIW84_044644"/>
</dbReference>
<evidence type="ECO:0000313" key="3">
    <source>
        <dbReference type="Proteomes" id="UP001058974"/>
    </source>
</evidence>
<gene>
    <name evidence="2" type="ORF">KIW84_044644</name>
</gene>
<dbReference type="Pfam" id="PF26178">
    <property type="entry name" value="PI-PLC_cat"/>
    <property type="match status" value="1"/>
</dbReference>
<accession>A0A9D4XIP8</accession>
<reference evidence="2 3" key="1">
    <citation type="journal article" date="2022" name="Nat. Genet.">
        <title>Improved pea reference genome and pan-genome highlight genomic features and evolutionary characteristics.</title>
        <authorList>
            <person name="Yang T."/>
            <person name="Liu R."/>
            <person name="Luo Y."/>
            <person name="Hu S."/>
            <person name="Wang D."/>
            <person name="Wang C."/>
            <person name="Pandey M.K."/>
            <person name="Ge S."/>
            <person name="Xu Q."/>
            <person name="Li N."/>
            <person name="Li G."/>
            <person name="Huang Y."/>
            <person name="Saxena R.K."/>
            <person name="Ji Y."/>
            <person name="Li M."/>
            <person name="Yan X."/>
            <person name="He Y."/>
            <person name="Liu Y."/>
            <person name="Wang X."/>
            <person name="Xiang C."/>
            <person name="Varshney R.K."/>
            <person name="Ding H."/>
            <person name="Gao S."/>
            <person name="Zong X."/>
        </authorList>
    </citation>
    <scope>NUCLEOTIDE SEQUENCE [LARGE SCALE GENOMIC DNA]</scope>
    <source>
        <strain evidence="2 3">cv. Zhongwan 6</strain>
    </source>
</reference>
<dbReference type="EMBL" id="JAMSHJ010000004">
    <property type="protein sequence ID" value="KAI5420882.1"/>
    <property type="molecule type" value="Genomic_DNA"/>
</dbReference>
<dbReference type="GO" id="GO:0006629">
    <property type="term" value="P:lipid metabolic process"/>
    <property type="evidence" value="ECO:0007669"/>
    <property type="project" value="InterPro"/>
</dbReference>
<dbReference type="InterPro" id="IPR051057">
    <property type="entry name" value="PI-PLC_domain"/>
</dbReference>
<dbReference type="PANTHER" id="PTHR13593:SF134">
    <property type="entry name" value="F14J22.5 PROTEIN"/>
    <property type="match status" value="1"/>
</dbReference>
<dbReference type="InterPro" id="IPR017946">
    <property type="entry name" value="PLC-like_Pdiesterase_TIM-brl"/>
</dbReference>
<dbReference type="AlphaFoldDB" id="A0A9D4XIP8"/>
<feature type="compositionally biased region" description="Polar residues" evidence="1">
    <location>
        <begin position="127"/>
        <end position="141"/>
    </location>
</feature>